<dbReference type="Proteomes" id="UP000078292">
    <property type="component" value="Unassembled WGS sequence"/>
</dbReference>
<keyword evidence="1" id="KW-1133">Transmembrane helix</keyword>
<feature type="transmembrane region" description="Helical" evidence="1">
    <location>
        <begin position="15"/>
        <end position="40"/>
    </location>
</feature>
<evidence type="ECO:0008006" key="4">
    <source>
        <dbReference type="Google" id="ProtNLM"/>
    </source>
</evidence>
<dbReference type="RefSeq" id="WP_043057321.1">
    <property type="nucleotide sequence ID" value="NZ_LXEY01000015.1"/>
</dbReference>
<accession>A0A1B7M0V7</accession>
<proteinExistence type="predicted"/>
<protein>
    <recommendedName>
        <fullName evidence="4">Branched-chain amino acid transporter AzlD</fullName>
    </recommendedName>
</protein>
<feature type="transmembrane region" description="Helical" evidence="1">
    <location>
        <begin position="52"/>
        <end position="72"/>
    </location>
</feature>
<evidence type="ECO:0000256" key="1">
    <source>
        <dbReference type="SAM" id="Phobius"/>
    </source>
</evidence>
<dbReference type="OrthoDB" id="5324916at2"/>
<comment type="caution">
    <text evidence="2">The sequence shown here is derived from an EMBL/GenBank/DDBJ whole genome shotgun (WGS) entry which is preliminary data.</text>
</comment>
<dbReference type="AlphaFoldDB" id="A0A1B7M0V7"/>
<keyword evidence="1" id="KW-0812">Transmembrane</keyword>
<feature type="transmembrane region" description="Helical" evidence="1">
    <location>
        <begin position="78"/>
        <end position="96"/>
    </location>
</feature>
<keyword evidence="3" id="KW-1185">Reference proteome</keyword>
<sequence length="119" mass="12733">MILLVTSTATPPATWYIIAAVAIMFVVTFALRALPFAILAKLRDSKFVNIMALWMPAGILGLLAIVIFYSTAAAPDTVLWKLLVAVAVTIASHLCLGRRTLVSIGLGTVTYVVLVNFIA</sequence>
<dbReference type="STRING" id="1837282.A6F49_08195"/>
<evidence type="ECO:0000313" key="3">
    <source>
        <dbReference type="Proteomes" id="UP000078292"/>
    </source>
</evidence>
<organism evidence="2 3">
    <name type="scientific">Enteractinococcus helveticum</name>
    <dbReference type="NCBI Taxonomy" id="1837282"/>
    <lineage>
        <taxon>Bacteria</taxon>
        <taxon>Bacillati</taxon>
        <taxon>Actinomycetota</taxon>
        <taxon>Actinomycetes</taxon>
        <taxon>Micrococcales</taxon>
        <taxon>Micrococcaceae</taxon>
    </lineage>
</organism>
<reference evidence="2 3" key="1">
    <citation type="submission" date="2016-04" db="EMBL/GenBank/DDBJ databases">
        <title>First whole genome shotgun sequence of the bacterium Enteractinococcus sp. strain UASWS1574.</title>
        <authorList>
            <person name="Crovadore J."/>
            <person name="Chablais R."/>
            <person name="Lefort F."/>
        </authorList>
    </citation>
    <scope>NUCLEOTIDE SEQUENCE [LARGE SCALE GENOMIC DNA]</scope>
    <source>
        <strain evidence="2 3">UASWS1574</strain>
    </source>
</reference>
<dbReference type="Pfam" id="PF05437">
    <property type="entry name" value="AzlD"/>
    <property type="match status" value="1"/>
</dbReference>
<dbReference type="EMBL" id="LXEY01000015">
    <property type="protein sequence ID" value="OAV61854.1"/>
    <property type="molecule type" value="Genomic_DNA"/>
</dbReference>
<dbReference type="InterPro" id="IPR008407">
    <property type="entry name" value="Brnchd-chn_aa_trnsp_AzlD"/>
</dbReference>
<evidence type="ECO:0000313" key="2">
    <source>
        <dbReference type="EMBL" id="OAV61854.1"/>
    </source>
</evidence>
<gene>
    <name evidence="2" type="ORF">A6F49_08195</name>
</gene>
<name>A0A1B7M0V7_9MICC</name>
<feature type="transmembrane region" description="Helical" evidence="1">
    <location>
        <begin position="101"/>
        <end position="118"/>
    </location>
</feature>
<keyword evidence="1" id="KW-0472">Membrane</keyword>